<evidence type="ECO:0000256" key="4">
    <source>
        <dbReference type="ARBA" id="ARBA00022912"/>
    </source>
</evidence>
<dbReference type="Pfam" id="PF01451">
    <property type="entry name" value="LMWPc"/>
    <property type="match status" value="1"/>
</dbReference>
<dbReference type="InterPro" id="IPR036196">
    <property type="entry name" value="Ptyr_pPase_sf"/>
</dbReference>
<dbReference type="AlphaFoldDB" id="A0AAP1GB63"/>
<dbReference type="EMBL" id="LOTQ01000014">
    <property type="protein sequence ID" value="KVA09949.1"/>
    <property type="molecule type" value="Genomic_DNA"/>
</dbReference>
<dbReference type="EC" id="3.1.3.48" evidence="2"/>
<protein>
    <recommendedName>
        <fullName evidence="2">protein-tyrosine-phosphatase</fullName>
        <ecNumber evidence="2">3.1.3.48</ecNumber>
    </recommendedName>
</protein>
<dbReference type="PANTHER" id="PTHR11717">
    <property type="entry name" value="LOW MOLECULAR WEIGHT PROTEIN TYROSINE PHOSPHATASE"/>
    <property type="match status" value="1"/>
</dbReference>
<dbReference type="CDD" id="cd16343">
    <property type="entry name" value="LMWPTP"/>
    <property type="match status" value="1"/>
</dbReference>
<reference evidence="8 9" key="1">
    <citation type="submission" date="2015-11" db="EMBL/GenBank/DDBJ databases">
        <title>Expanding the genomic diversity of Burkholderia species for the development of highly accurate diagnostics.</title>
        <authorList>
            <person name="Sahl J."/>
            <person name="Keim P."/>
            <person name="Wagner D."/>
        </authorList>
    </citation>
    <scope>NUCLEOTIDE SEQUENCE [LARGE SCALE GENOMIC DNA]</scope>
    <source>
        <strain evidence="8 9">RF32-BP12</strain>
    </source>
</reference>
<name>A0AAP1GB63_9BURK</name>
<gene>
    <name evidence="8" type="ORF">WI41_12515</name>
</gene>
<comment type="caution">
    <text evidence="8">The sequence shown here is derived from an EMBL/GenBank/DDBJ whole genome shotgun (WGS) entry which is preliminary data.</text>
</comment>
<evidence type="ECO:0000259" key="7">
    <source>
        <dbReference type="SMART" id="SM00226"/>
    </source>
</evidence>
<proteinExistence type="inferred from homology"/>
<evidence type="ECO:0000256" key="5">
    <source>
        <dbReference type="ARBA" id="ARBA00051722"/>
    </source>
</evidence>
<dbReference type="PANTHER" id="PTHR11717:SF31">
    <property type="entry name" value="LOW MOLECULAR WEIGHT PROTEIN-TYROSINE-PHOSPHATASE ETP-RELATED"/>
    <property type="match status" value="1"/>
</dbReference>
<evidence type="ECO:0000256" key="2">
    <source>
        <dbReference type="ARBA" id="ARBA00013064"/>
    </source>
</evidence>
<evidence type="ECO:0000256" key="1">
    <source>
        <dbReference type="ARBA" id="ARBA00011063"/>
    </source>
</evidence>
<dbReference type="SMART" id="SM00226">
    <property type="entry name" value="LMWPc"/>
    <property type="match status" value="1"/>
</dbReference>
<evidence type="ECO:0000313" key="9">
    <source>
        <dbReference type="Proteomes" id="UP000056450"/>
    </source>
</evidence>
<dbReference type="Gene3D" id="3.40.50.2300">
    <property type="match status" value="1"/>
</dbReference>
<dbReference type="GO" id="GO:0004725">
    <property type="term" value="F:protein tyrosine phosphatase activity"/>
    <property type="evidence" value="ECO:0007669"/>
    <property type="project" value="UniProtKB-EC"/>
</dbReference>
<feature type="active site" evidence="6">
    <location>
        <position position="38"/>
    </location>
</feature>
<accession>A0AAP1GB63</accession>
<organism evidence="8 9">
    <name type="scientific">Burkholderia latens</name>
    <dbReference type="NCBI Taxonomy" id="488446"/>
    <lineage>
        <taxon>Bacteria</taxon>
        <taxon>Pseudomonadati</taxon>
        <taxon>Pseudomonadota</taxon>
        <taxon>Betaproteobacteria</taxon>
        <taxon>Burkholderiales</taxon>
        <taxon>Burkholderiaceae</taxon>
        <taxon>Burkholderia</taxon>
        <taxon>Burkholderia cepacia complex</taxon>
    </lineage>
</organism>
<evidence type="ECO:0000313" key="8">
    <source>
        <dbReference type="EMBL" id="KVA09949.1"/>
    </source>
</evidence>
<dbReference type="InterPro" id="IPR050438">
    <property type="entry name" value="LMW_PTPase"/>
</dbReference>
<keyword evidence="3" id="KW-0378">Hydrolase</keyword>
<dbReference type="PRINTS" id="PR00719">
    <property type="entry name" value="LMWPTPASE"/>
</dbReference>
<keyword evidence="4" id="KW-0904">Protein phosphatase</keyword>
<comment type="catalytic activity">
    <reaction evidence="5">
        <text>O-phospho-L-tyrosyl-[protein] + H2O = L-tyrosyl-[protein] + phosphate</text>
        <dbReference type="Rhea" id="RHEA:10684"/>
        <dbReference type="Rhea" id="RHEA-COMP:10136"/>
        <dbReference type="Rhea" id="RHEA-COMP:20101"/>
        <dbReference type="ChEBI" id="CHEBI:15377"/>
        <dbReference type="ChEBI" id="CHEBI:43474"/>
        <dbReference type="ChEBI" id="CHEBI:46858"/>
        <dbReference type="ChEBI" id="CHEBI:61978"/>
        <dbReference type="EC" id="3.1.3.48"/>
    </reaction>
</comment>
<feature type="active site" description="Proton donor" evidence="6">
    <location>
        <position position="140"/>
    </location>
</feature>
<sequence>MRVSGKKRNDMSDSILGVAERPRMFRDVLMVCTGNICRSPTAAAVLSKYAQAGTLSVDSAGTHALRGRGMCPVARDVLDSNGFAAHDHAAKSLDASLLRRADLVLAMEAAQLQSIVSRFQFTRGKVFLLSKWCGGEDIPDPYRMSRPAYEHVFKLIDTSVRKWLDYL</sequence>
<evidence type="ECO:0000256" key="6">
    <source>
        <dbReference type="PIRSR" id="PIRSR617867-1"/>
    </source>
</evidence>
<comment type="similarity">
    <text evidence="1">Belongs to the low molecular weight phosphotyrosine protein phosphatase family.</text>
</comment>
<evidence type="ECO:0000256" key="3">
    <source>
        <dbReference type="ARBA" id="ARBA00022801"/>
    </source>
</evidence>
<dbReference type="SUPFAM" id="SSF52788">
    <property type="entry name" value="Phosphotyrosine protein phosphatases I"/>
    <property type="match status" value="1"/>
</dbReference>
<feature type="active site" description="Nucleophile" evidence="6">
    <location>
        <position position="32"/>
    </location>
</feature>
<dbReference type="InterPro" id="IPR017867">
    <property type="entry name" value="Tyr_phospatase_low_mol_wt"/>
</dbReference>
<dbReference type="Proteomes" id="UP000056450">
    <property type="component" value="Unassembled WGS sequence"/>
</dbReference>
<dbReference type="InterPro" id="IPR023485">
    <property type="entry name" value="Ptyr_pPase"/>
</dbReference>
<feature type="domain" description="Phosphotyrosine protein phosphatase I" evidence="7">
    <location>
        <begin position="26"/>
        <end position="166"/>
    </location>
</feature>